<keyword evidence="1" id="KW-0472">Membrane</keyword>
<feature type="transmembrane region" description="Helical" evidence="1">
    <location>
        <begin position="403"/>
        <end position="426"/>
    </location>
</feature>
<keyword evidence="3" id="KW-1185">Reference proteome</keyword>
<feature type="transmembrane region" description="Helical" evidence="1">
    <location>
        <begin position="9"/>
        <end position="25"/>
    </location>
</feature>
<feature type="transmembrane region" description="Helical" evidence="1">
    <location>
        <begin position="136"/>
        <end position="155"/>
    </location>
</feature>
<feature type="transmembrane region" description="Helical" evidence="1">
    <location>
        <begin position="256"/>
        <end position="278"/>
    </location>
</feature>
<sequence length="438" mass="49567">MEKHPERSALEPILFLALAVIASLLVYDKMVIFAVVILFAAVVFFLADGYRIPREESSVMWKLILSALLVRIVFIVYTLAFDNPFMRADGITYALMGGSIAEAWHEGRHVVIHKLNYGYYYYNAFIFYITGYHPTVVRLINSIIGVGAALNLYFISLRLSGRKAAKFTFALAAFFPSFIVWSALNLKESIIVFCITYITKKIMEIISEFRISNLIAIAIALLPLVALRFYVGILVGIVLAFTFVISGNNFRWDRRISYTLLILFVAGVVLLQMGYGFLGKDYVASQSLETIEQQHKAGAIGDSSYAEDVDFSSPIGAMKYLPKGLFYFVFGPLPWQSGGYLKIISLPEMLMLYILYLYVMRGVSRLWCSRHGECMFLIILISSFTLIYALGGSNMGGIYRVRFQVLSLLFIFISHGMVGQVQYNWLQIIRDRVKLRSG</sequence>
<feature type="transmembrane region" description="Helical" evidence="1">
    <location>
        <begin position="371"/>
        <end position="391"/>
    </location>
</feature>
<proteinExistence type="predicted"/>
<dbReference type="HOGENOM" id="CLU_625176_0_0_9"/>
<dbReference type="eggNOG" id="COG1807">
    <property type="taxonomic scope" value="Bacteria"/>
</dbReference>
<reference evidence="2 3" key="1">
    <citation type="journal article" date="2009" name="Stand. Genomic Sci.">
        <title>Complete genome sequence of Desulfotomaculum acetoxidans type strain (5575).</title>
        <authorList>
            <person name="Spring S."/>
            <person name="Lapidus A."/>
            <person name="Schroder M."/>
            <person name="Gleim D."/>
            <person name="Sims D."/>
            <person name="Meincke L."/>
            <person name="Glavina Del Rio T."/>
            <person name="Tice H."/>
            <person name="Copeland A."/>
            <person name="Cheng J.F."/>
            <person name="Lucas S."/>
            <person name="Chen F."/>
            <person name="Nolan M."/>
            <person name="Bruce D."/>
            <person name="Goodwin L."/>
            <person name="Pitluck S."/>
            <person name="Ivanova N."/>
            <person name="Mavromatis K."/>
            <person name="Mikhailova N."/>
            <person name="Pati A."/>
            <person name="Chen A."/>
            <person name="Palaniappan K."/>
            <person name="Land M."/>
            <person name="Hauser L."/>
            <person name="Chang Y.J."/>
            <person name="Jeffries C.D."/>
            <person name="Chain P."/>
            <person name="Saunders E."/>
            <person name="Brettin T."/>
            <person name="Detter J.C."/>
            <person name="Goker M."/>
            <person name="Bristow J."/>
            <person name="Eisen J.A."/>
            <person name="Markowitz V."/>
            <person name="Hugenholtz P."/>
            <person name="Kyrpides N.C."/>
            <person name="Klenk H.P."/>
            <person name="Han C."/>
        </authorList>
    </citation>
    <scope>NUCLEOTIDE SEQUENCE [LARGE SCALE GENOMIC DNA]</scope>
    <source>
        <strain evidence="3">ATCC 49208 / DSM 771 / VKM B-1644</strain>
    </source>
</reference>
<feature type="transmembrane region" description="Helical" evidence="1">
    <location>
        <begin position="59"/>
        <end position="80"/>
    </location>
</feature>
<feature type="transmembrane region" description="Helical" evidence="1">
    <location>
        <begin position="339"/>
        <end position="359"/>
    </location>
</feature>
<organism evidence="2 3">
    <name type="scientific">Desulfofarcimen acetoxidans (strain ATCC 49208 / DSM 771 / KCTC 5769 / VKM B-1644 / 5575)</name>
    <name type="common">Desulfotomaculum acetoxidans</name>
    <dbReference type="NCBI Taxonomy" id="485916"/>
    <lineage>
        <taxon>Bacteria</taxon>
        <taxon>Bacillati</taxon>
        <taxon>Bacillota</taxon>
        <taxon>Clostridia</taxon>
        <taxon>Eubacteriales</taxon>
        <taxon>Peptococcaceae</taxon>
        <taxon>Desulfofarcimen</taxon>
    </lineage>
</organism>
<dbReference type="STRING" id="485916.Dtox_2862"/>
<keyword evidence="1" id="KW-0812">Transmembrane</keyword>
<evidence type="ECO:0000256" key="1">
    <source>
        <dbReference type="SAM" id="Phobius"/>
    </source>
</evidence>
<dbReference type="OrthoDB" id="1804143at2"/>
<dbReference type="KEGG" id="dae:Dtox_2862"/>
<keyword evidence="1" id="KW-1133">Transmembrane helix</keyword>
<dbReference type="RefSeq" id="WP_015758320.1">
    <property type="nucleotide sequence ID" value="NC_013216.1"/>
</dbReference>
<dbReference type="AlphaFoldDB" id="C8W2E3"/>
<name>C8W2E3_DESAS</name>
<gene>
    <name evidence="2" type="ordered locus">Dtox_2862</name>
</gene>
<dbReference type="Proteomes" id="UP000002217">
    <property type="component" value="Chromosome"/>
</dbReference>
<feature type="transmembrane region" description="Helical" evidence="1">
    <location>
        <begin position="31"/>
        <end position="47"/>
    </location>
</feature>
<feature type="transmembrane region" description="Helical" evidence="1">
    <location>
        <begin position="214"/>
        <end position="244"/>
    </location>
</feature>
<accession>C8W2E3</accession>
<protein>
    <recommendedName>
        <fullName evidence="4">Glycosyltransferase RgtA/B/C/D-like domain-containing protein</fullName>
    </recommendedName>
</protein>
<dbReference type="EMBL" id="CP001720">
    <property type="protein sequence ID" value="ACV63627.1"/>
    <property type="molecule type" value="Genomic_DNA"/>
</dbReference>
<evidence type="ECO:0000313" key="2">
    <source>
        <dbReference type="EMBL" id="ACV63627.1"/>
    </source>
</evidence>
<evidence type="ECO:0000313" key="3">
    <source>
        <dbReference type="Proteomes" id="UP000002217"/>
    </source>
</evidence>
<evidence type="ECO:0008006" key="4">
    <source>
        <dbReference type="Google" id="ProtNLM"/>
    </source>
</evidence>